<feature type="non-terminal residue" evidence="1">
    <location>
        <position position="29"/>
    </location>
</feature>
<accession>A0A820LWS5</accession>
<evidence type="ECO:0000313" key="1">
    <source>
        <dbReference type="EMBL" id="CAF4363945.1"/>
    </source>
</evidence>
<dbReference type="AlphaFoldDB" id="A0A820LWS5"/>
<reference evidence="1" key="1">
    <citation type="submission" date="2021-02" db="EMBL/GenBank/DDBJ databases">
        <authorList>
            <person name="Nowell W R."/>
        </authorList>
    </citation>
    <scope>NUCLEOTIDE SEQUENCE</scope>
</reference>
<evidence type="ECO:0000313" key="2">
    <source>
        <dbReference type="Proteomes" id="UP000663842"/>
    </source>
</evidence>
<organism evidence="1 2">
    <name type="scientific">Rotaria magnacalcarata</name>
    <dbReference type="NCBI Taxonomy" id="392030"/>
    <lineage>
        <taxon>Eukaryota</taxon>
        <taxon>Metazoa</taxon>
        <taxon>Spiralia</taxon>
        <taxon>Gnathifera</taxon>
        <taxon>Rotifera</taxon>
        <taxon>Eurotatoria</taxon>
        <taxon>Bdelloidea</taxon>
        <taxon>Philodinida</taxon>
        <taxon>Philodinidae</taxon>
        <taxon>Rotaria</taxon>
    </lineage>
</organism>
<proteinExistence type="predicted"/>
<sequence>MTFANYWRESKWCTGECPPHFRQLANDHE</sequence>
<dbReference type="EMBL" id="CAJOBF010017646">
    <property type="protein sequence ID" value="CAF4363945.1"/>
    <property type="molecule type" value="Genomic_DNA"/>
</dbReference>
<dbReference type="Proteomes" id="UP000663842">
    <property type="component" value="Unassembled WGS sequence"/>
</dbReference>
<comment type="caution">
    <text evidence="1">The sequence shown here is derived from an EMBL/GenBank/DDBJ whole genome shotgun (WGS) entry which is preliminary data.</text>
</comment>
<name>A0A820LWS5_9BILA</name>
<protein>
    <submittedName>
        <fullName evidence="1">Uncharacterized protein</fullName>
    </submittedName>
</protein>
<gene>
    <name evidence="1" type="ORF">UXM345_LOCUS36636</name>
</gene>